<proteinExistence type="inferred from homology"/>
<evidence type="ECO:0000313" key="17">
    <source>
        <dbReference type="EMBL" id="GLJ58500.1"/>
    </source>
</evidence>
<evidence type="ECO:0000256" key="6">
    <source>
        <dbReference type="ARBA" id="ARBA00022723"/>
    </source>
</evidence>
<evidence type="ECO:0000256" key="2">
    <source>
        <dbReference type="ARBA" id="ARBA00006873"/>
    </source>
</evidence>
<evidence type="ECO:0000256" key="13">
    <source>
        <dbReference type="PIRSR" id="PIRSR600823-3"/>
    </source>
</evidence>
<dbReference type="InterPro" id="IPR019793">
    <property type="entry name" value="Peroxidases_heam-ligand_BS"/>
</dbReference>
<feature type="binding site" evidence="13">
    <location>
        <position position="111"/>
    </location>
    <ligand>
        <name>Ca(2+)</name>
        <dbReference type="ChEBI" id="CHEBI:29108"/>
        <label>2</label>
    </ligand>
</feature>
<keyword evidence="9 13" id="KW-0408">Iron</keyword>
<dbReference type="Proteomes" id="UP001234787">
    <property type="component" value="Unassembled WGS sequence"/>
</dbReference>
<comment type="cofactor">
    <cofactor evidence="13">
        <name>Ca(2+)</name>
        <dbReference type="ChEBI" id="CHEBI:29108"/>
    </cofactor>
    <text evidence="13">Binds 2 calcium ions per subunit.</text>
</comment>
<comment type="cofactor">
    <cofactor evidence="13">
        <name>heme b</name>
        <dbReference type="ChEBI" id="CHEBI:60344"/>
    </cofactor>
    <text evidence="13">Binds 1 heme b (iron(II)-protoporphyrin IX) group per subunit.</text>
</comment>
<evidence type="ECO:0000256" key="4">
    <source>
        <dbReference type="ARBA" id="ARBA00022559"/>
    </source>
</evidence>
<feature type="binding site" evidence="13">
    <location>
        <position position="103"/>
    </location>
    <ligand>
        <name>Ca(2+)</name>
        <dbReference type="ChEBI" id="CHEBI:29108"/>
        <label>2</label>
    </ligand>
</feature>
<evidence type="ECO:0000256" key="14">
    <source>
        <dbReference type="PIRSR" id="PIRSR600823-5"/>
    </source>
</evidence>
<keyword evidence="18" id="KW-1185">Reference proteome</keyword>
<gene>
    <name evidence="17" type="ORF">SUGI_1453340</name>
</gene>
<evidence type="ECO:0000256" key="11">
    <source>
        <dbReference type="ARBA" id="ARBA00023180"/>
    </source>
</evidence>
<dbReference type="InterPro" id="IPR002016">
    <property type="entry name" value="Haem_peroxidase"/>
</dbReference>
<protein>
    <recommendedName>
        <fullName evidence="3">peroxidase</fullName>
        <ecNumber evidence="3">1.11.1.7</ecNumber>
    </recommendedName>
</protein>
<dbReference type="GO" id="GO:0020037">
    <property type="term" value="F:heme binding"/>
    <property type="evidence" value="ECO:0007669"/>
    <property type="project" value="InterPro"/>
</dbReference>
<dbReference type="GO" id="GO:0140825">
    <property type="term" value="F:lactoperoxidase activity"/>
    <property type="evidence" value="ECO:0007669"/>
    <property type="project" value="UniProtKB-EC"/>
</dbReference>
<dbReference type="PRINTS" id="PR00458">
    <property type="entry name" value="PEROXIDASE"/>
</dbReference>
<feature type="domain" description="Plant heme peroxidase family profile" evidence="16">
    <location>
        <begin position="1"/>
        <end position="183"/>
    </location>
</feature>
<dbReference type="EMBL" id="BSEH01000405">
    <property type="protein sequence ID" value="GLJ58500.1"/>
    <property type="molecule type" value="Genomic_DNA"/>
</dbReference>
<comment type="catalytic activity">
    <reaction evidence="1">
        <text>2 a phenolic donor + H2O2 = 2 a phenolic radical donor + 2 H2O</text>
        <dbReference type="Rhea" id="RHEA:56136"/>
        <dbReference type="ChEBI" id="CHEBI:15377"/>
        <dbReference type="ChEBI" id="CHEBI:16240"/>
        <dbReference type="ChEBI" id="CHEBI:139520"/>
        <dbReference type="ChEBI" id="CHEBI:139521"/>
        <dbReference type="EC" id="1.11.1.7"/>
    </reaction>
</comment>
<dbReference type="GO" id="GO:0046872">
    <property type="term" value="F:metal ion binding"/>
    <property type="evidence" value="ECO:0007669"/>
    <property type="project" value="UniProtKB-KW"/>
</dbReference>
<dbReference type="PANTHER" id="PTHR31388:SF247">
    <property type="entry name" value="PEROXIDASE"/>
    <property type="match status" value="1"/>
</dbReference>
<feature type="binding site" evidence="12">
    <location>
        <position position="28"/>
    </location>
    <ligand>
        <name>substrate</name>
    </ligand>
</feature>
<dbReference type="EC" id="1.11.1.7" evidence="3"/>
<evidence type="ECO:0000256" key="1">
    <source>
        <dbReference type="ARBA" id="ARBA00000189"/>
    </source>
</evidence>
<reference evidence="17" key="1">
    <citation type="submission" date="2022-12" db="EMBL/GenBank/DDBJ databases">
        <title>Chromosome-Level Genome Assembly of Japanese Cedar (Cryptomeriajaponica D. Don).</title>
        <authorList>
            <person name="Fujino T."/>
            <person name="Yamaguchi K."/>
            <person name="Yokoyama T."/>
            <person name="Hamanaka T."/>
            <person name="Harazono Y."/>
            <person name="Kamada H."/>
            <person name="Kobayashi W."/>
            <person name="Ujino-Ihara T."/>
            <person name="Uchiyama K."/>
            <person name="Matsumoto A."/>
            <person name="Izuno A."/>
            <person name="Tsumura Y."/>
            <person name="Toyoda A."/>
            <person name="Shigenobu S."/>
            <person name="Moriguchi Y."/>
            <person name="Ueno S."/>
            <person name="Kasahara M."/>
        </authorList>
    </citation>
    <scope>NUCLEOTIDE SEQUENCE</scope>
</reference>
<dbReference type="AlphaFoldDB" id="A0AAD3NTE5"/>
<evidence type="ECO:0000256" key="5">
    <source>
        <dbReference type="ARBA" id="ARBA00022617"/>
    </source>
</evidence>
<dbReference type="PANTHER" id="PTHR31388">
    <property type="entry name" value="PEROXIDASE 72-RELATED"/>
    <property type="match status" value="1"/>
</dbReference>
<keyword evidence="7 13" id="KW-0106">Calcium</keyword>
<keyword evidence="10 14" id="KW-1015">Disulfide bond</keyword>
<keyword evidence="6 13" id="KW-0479">Metal-binding</keyword>
<dbReference type="Pfam" id="PF00141">
    <property type="entry name" value="peroxidase"/>
    <property type="match status" value="1"/>
</dbReference>
<feature type="binding site" description="axial binding residue" evidence="13">
    <location>
        <position position="58"/>
    </location>
    <ligand>
        <name>heme b</name>
        <dbReference type="ChEBI" id="CHEBI:60344"/>
    </ligand>
    <ligandPart>
        <name>Fe</name>
        <dbReference type="ChEBI" id="CHEBI:18248"/>
    </ligandPart>
</feature>
<dbReference type="GO" id="GO:0006979">
    <property type="term" value="P:response to oxidative stress"/>
    <property type="evidence" value="ECO:0007669"/>
    <property type="project" value="InterPro"/>
</dbReference>
<dbReference type="Gene3D" id="1.10.420.10">
    <property type="entry name" value="Peroxidase, domain 2"/>
    <property type="match status" value="1"/>
</dbReference>
<feature type="non-terminal residue" evidence="17">
    <location>
        <position position="1"/>
    </location>
</feature>
<comment type="similarity">
    <text evidence="2">Belongs to the peroxidase family. Ascorbate peroxidase subfamily.</text>
</comment>
<dbReference type="InterPro" id="IPR000823">
    <property type="entry name" value="Peroxidase_pln"/>
</dbReference>
<keyword evidence="8" id="KW-0560">Oxidoreductase</keyword>
<evidence type="ECO:0000259" key="16">
    <source>
        <dbReference type="PROSITE" id="PS50873"/>
    </source>
</evidence>
<evidence type="ECO:0000256" key="15">
    <source>
        <dbReference type="SAM" id="MobiDB-lite"/>
    </source>
</evidence>
<comment type="caution">
    <text evidence="17">The sequence shown here is derived from an EMBL/GenBank/DDBJ whole genome shotgun (WGS) entry which is preliminary data.</text>
</comment>
<dbReference type="SUPFAM" id="SSF48113">
    <property type="entry name" value="Heme-dependent peroxidases"/>
    <property type="match status" value="1"/>
</dbReference>
<dbReference type="FunFam" id="1.10.420.10:FF:000006">
    <property type="entry name" value="Peroxidase"/>
    <property type="match status" value="1"/>
</dbReference>
<feature type="region of interest" description="Disordered" evidence="15">
    <location>
        <begin position="87"/>
        <end position="107"/>
    </location>
</feature>
<organism evidence="17 18">
    <name type="scientific">Cryptomeria japonica</name>
    <name type="common">Japanese cedar</name>
    <name type="synonym">Cupressus japonica</name>
    <dbReference type="NCBI Taxonomy" id="3369"/>
    <lineage>
        <taxon>Eukaryota</taxon>
        <taxon>Viridiplantae</taxon>
        <taxon>Streptophyta</taxon>
        <taxon>Embryophyta</taxon>
        <taxon>Tracheophyta</taxon>
        <taxon>Spermatophyta</taxon>
        <taxon>Pinopsida</taxon>
        <taxon>Pinidae</taxon>
        <taxon>Conifers II</taxon>
        <taxon>Cupressales</taxon>
        <taxon>Cupressaceae</taxon>
        <taxon>Cryptomeria</taxon>
    </lineage>
</organism>
<evidence type="ECO:0000313" key="18">
    <source>
        <dbReference type="Proteomes" id="UP001234787"/>
    </source>
</evidence>
<sequence>LGGPTWTVQLGRRDSSTASLSGANSNIPAPTSNLSALISSFSAQGLSTKDMIALSGGHTIGQARCTNFRARIYNETNIESTFATSLKSNCPSSSGDNNRSPLDLQTPTTFDNNYYKNLRNQKGLLHSDQQLFNGGSADSQVTTYSTNQNTFFTDFAAAMVKMGNISPLTGTNGQIRKNCRKPN</sequence>
<dbReference type="PROSITE" id="PS50873">
    <property type="entry name" value="PEROXIDASE_4"/>
    <property type="match status" value="1"/>
</dbReference>
<keyword evidence="11" id="KW-0325">Glycoprotein</keyword>
<accession>A0AAD3NTE5</accession>
<dbReference type="PRINTS" id="PR00461">
    <property type="entry name" value="PLPEROXIDASE"/>
</dbReference>
<keyword evidence="5" id="KW-0349">Heme</keyword>
<evidence type="ECO:0000256" key="8">
    <source>
        <dbReference type="ARBA" id="ARBA00023002"/>
    </source>
</evidence>
<feature type="binding site" evidence="13">
    <location>
        <position position="106"/>
    </location>
    <ligand>
        <name>Ca(2+)</name>
        <dbReference type="ChEBI" id="CHEBI:29108"/>
        <label>2</label>
    </ligand>
</feature>
<keyword evidence="4" id="KW-0575">Peroxidase</keyword>
<feature type="binding site" evidence="13">
    <location>
        <position position="59"/>
    </location>
    <ligand>
        <name>Ca(2+)</name>
        <dbReference type="ChEBI" id="CHEBI:29108"/>
        <label>2</label>
    </ligand>
</feature>
<name>A0AAD3NTE5_CRYJA</name>
<evidence type="ECO:0000256" key="9">
    <source>
        <dbReference type="ARBA" id="ARBA00023004"/>
    </source>
</evidence>
<evidence type="ECO:0000256" key="12">
    <source>
        <dbReference type="PIRSR" id="PIRSR600823-2"/>
    </source>
</evidence>
<evidence type="ECO:0000256" key="3">
    <source>
        <dbReference type="ARBA" id="ARBA00012313"/>
    </source>
</evidence>
<evidence type="ECO:0000256" key="7">
    <source>
        <dbReference type="ARBA" id="ARBA00022837"/>
    </source>
</evidence>
<dbReference type="PROSITE" id="PS00435">
    <property type="entry name" value="PEROXIDASE_1"/>
    <property type="match status" value="1"/>
</dbReference>
<feature type="disulfide bond" evidence="14">
    <location>
        <begin position="65"/>
        <end position="90"/>
    </location>
</feature>
<dbReference type="InterPro" id="IPR010255">
    <property type="entry name" value="Haem_peroxidase_sf"/>
</dbReference>
<evidence type="ECO:0000256" key="10">
    <source>
        <dbReference type="ARBA" id="ARBA00023157"/>
    </source>
</evidence>